<comment type="caution">
    <text evidence="2">The sequence shown here is derived from an EMBL/GenBank/DDBJ whole genome shotgun (WGS) entry which is preliminary data.</text>
</comment>
<dbReference type="AlphaFoldDB" id="A0A2N3YJ13"/>
<keyword evidence="1" id="KW-1133">Transmembrane helix</keyword>
<reference evidence="2 3" key="1">
    <citation type="submission" date="2017-12" db="EMBL/GenBank/DDBJ databases">
        <title>Sequencing the genomes of 1000 Actinobacteria strains.</title>
        <authorList>
            <person name="Klenk H.-P."/>
        </authorList>
    </citation>
    <scope>NUCLEOTIDE SEQUENCE [LARGE SCALE GENOMIC DNA]</scope>
    <source>
        <strain evidence="2 3">DSM 12806</strain>
    </source>
</reference>
<keyword evidence="3" id="KW-1185">Reference proteome</keyword>
<proteinExistence type="predicted"/>
<evidence type="ECO:0000313" key="2">
    <source>
        <dbReference type="EMBL" id="PKW26830.1"/>
    </source>
</evidence>
<accession>A0A2N3YJ13</accession>
<dbReference type="EMBL" id="PJNE01000001">
    <property type="protein sequence ID" value="PKW26830.1"/>
    <property type="molecule type" value="Genomic_DNA"/>
</dbReference>
<sequence length="140" mass="14038">MVPPSGVDPAVVAAREKAGTTMGWGIAGAVAGGLALLLSLVTFGMTVLGGGGMSDGGSYETIRGTIPGISDGGGLGGDRLARLLQDLEDDYGYAADISCPDTALIEPSTVVVCHGTLDGYEWTGAVLFEDADGSFALVEL</sequence>
<evidence type="ECO:0008006" key="4">
    <source>
        <dbReference type="Google" id="ProtNLM"/>
    </source>
</evidence>
<evidence type="ECO:0000313" key="3">
    <source>
        <dbReference type="Proteomes" id="UP000233781"/>
    </source>
</evidence>
<evidence type="ECO:0000256" key="1">
    <source>
        <dbReference type="SAM" id="Phobius"/>
    </source>
</evidence>
<name>A0A2N3YJ13_9MICO</name>
<feature type="transmembrane region" description="Helical" evidence="1">
    <location>
        <begin position="24"/>
        <end position="48"/>
    </location>
</feature>
<organism evidence="2 3">
    <name type="scientific">Phycicoccus duodecadis</name>
    <dbReference type="NCBI Taxonomy" id="173053"/>
    <lineage>
        <taxon>Bacteria</taxon>
        <taxon>Bacillati</taxon>
        <taxon>Actinomycetota</taxon>
        <taxon>Actinomycetes</taxon>
        <taxon>Micrococcales</taxon>
        <taxon>Intrasporangiaceae</taxon>
        <taxon>Phycicoccus</taxon>
    </lineage>
</organism>
<protein>
    <recommendedName>
        <fullName evidence="4">DUF4333 domain-containing protein</fullName>
    </recommendedName>
</protein>
<keyword evidence="1" id="KW-0812">Transmembrane</keyword>
<dbReference type="Proteomes" id="UP000233781">
    <property type="component" value="Unassembled WGS sequence"/>
</dbReference>
<keyword evidence="1" id="KW-0472">Membrane</keyword>
<gene>
    <name evidence="2" type="ORF">ATL31_1654</name>
</gene>